<keyword evidence="1" id="KW-0805">Transcription regulation</keyword>
<dbReference type="CDD" id="cd06170">
    <property type="entry name" value="LuxR_C_like"/>
    <property type="match status" value="1"/>
</dbReference>
<dbReference type="PANTHER" id="PTHR44688:SF16">
    <property type="entry name" value="DNA-BINDING TRANSCRIPTIONAL ACTIVATOR DEVR_DOSR"/>
    <property type="match status" value="1"/>
</dbReference>
<dbReference type="InterPro" id="IPR000792">
    <property type="entry name" value="Tscrpt_reg_LuxR_C"/>
</dbReference>
<keyword evidence="2 4" id="KW-0238">DNA-binding</keyword>
<evidence type="ECO:0000256" key="1">
    <source>
        <dbReference type="ARBA" id="ARBA00023015"/>
    </source>
</evidence>
<dbReference type="InterPro" id="IPR016032">
    <property type="entry name" value="Sig_transdc_resp-reg_C-effctor"/>
</dbReference>
<keyword evidence="3" id="KW-0804">Transcription</keyword>
<protein>
    <submittedName>
        <fullName evidence="4">DNA-binding response regulator</fullName>
    </submittedName>
</protein>
<dbReference type="Gene3D" id="3.40.50.2300">
    <property type="match status" value="1"/>
</dbReference>
<dbReference type="GO" id="GO:0003677">
    <property type="term" value="F:DNA binding"/>
    <property type="evidence" value="ECO:0007669"/>
    <property type="project" value="UniProtKB-KW"/>
</dbReference>
<evidence type="ECO:0000313" key="5">
    <source>
        <dbReference type="Proteomes" id="UP000283855"/>
    </source>
</evidence>
<reference evidence="4 5" key="1">
    <citation type="submission" date="2018-08" db="EMBL/GenBank/DDBJ databases">
        <title>A genome reference for cultivated species of the human gut microbiota.</title>
        <authorList>
            <person name="Zou Y."/>
            <person name="Xue W."/>
            <person name="Luo G."/>
        </authorList>
    </citation>
    <scope>NUCLEOTIDE SEQUENCE [LARGE SCALE GENOMIC DNA]</scope>
    <source>
        <strain evidence="4 5">AM42-38</strain>
    </source>
</reference>
<name>A0A413SVC7_9BACT</name>
<dbReference type="Proteomes" id="UP000283855">
    <property type="component" value="Unassembled WGS sequence"/>
</dbReference>
<accession>A0A413SVC7</accession>
<sequence length="216" mass="24243">MKRTLILADNQDITRRGMQALAVTECASLFSTVTEADSRSELTRALLADPEAVAVIDYTLFDCTESQLSALKERFPRAPFILFCDSLNQELTRRLVFSQALFCMLPKDSSLKEIRECLTEATEGRPYLTGKVAAWLKQSGKTTDAVSPLTTTEKEILRAMALGKSTKDIASERFLSIYTVMTHRKNIFRKLGVNNAHEAIRHALRSGLVDVVEYYI</sequence>
<evidence type="ECO:0000256" key="3">
    <source>
        <dbReference type="ARBA" id="ARBA00023163"/>
    </source>
</evidence>
<evidence type="ECO:0000256" key="2">
    <source>
        <dbReference type="ARBA" id="ARBA00023125"/>
    </source>
</evidence>
<dbReference type="EMBL" id="QSFT01000051">
    <property type="protein sequence ID" value="RHA72993.1"/>
    <property type="molecule type" value="Genomic_DNA"/>
</dbReference>
<dbReference type="RefSeq" id="WP_008145178.1">
    <property type="nucleotide sequence ID" value="NZ_CABJGD010000051.1"/>
</dbReference>
<dbReference type="AlphaFoldDB" id="A0A413SVC7"/>
<dbReference type="PRINTS" id="PR00038">
    <property type="entry name" value="HTHLUXR"/>
</dbReference>
<dbReference type="PROSITE" id="PS50043">
    <property type="entry name" value="HTH_LUXR_2"/>
    <property type="match status" value="1"/>
</dbReference>
<gene>
    <name evidence="4" type="ORF">DW921_14565</name>
</gene>
<dbReference type="Pfam" id="PF00196">
    <property type="entry name" value="GerE"/>
    <property type="match status" value="1"/>
</dbReference>
<proteinExistence type="predicted"/>
<dbReference type="GeneID" id="78405626"/>
<comment type="caution">
    <text evidence="4">The sequence shown here is derived from an EMBL/GenBank/DDBJ whole genome shotgun (WGS) entry which is preliminary data.</text>
</comment>
<dbReference type="SUPFAM" id="SSF46894">
    <property type="entry name" value="C-terminal effector domain of the bipartite response regulators"/>
    <property type="match status" value="1"/>
</dbReference>
<dbReference type="GO" id="GO:0006355">
    <property type="term" value="P:regulation of DNA-templated transcription"/>
    <property type="evidence" value="ECO:0007669"/>
    <property type="project" value="InterPro"/>
</dbReference>
<organism evidence="4 5">
    <name type="scientific">Phocaeicola coprophilus</name>
    <dbReference type="NCBI Taxonomy" id="387090"/>
    <lineage>
        <taxon>Bacteria</taxon>
        <taxon>Pseudomonadati</taxon>
        <taxon>Bacteroidota</taxon>
        <taxon>Bacteroidia</taxon>
        <taxon>Bacteroidales</taxon>
        <taxon>Bacteroidaceae</taxon>
        <taxon>Phocaeicola</taxon>
    </lineage>
</organism>
<evidence type="ECO:0000313" key="4">
    <source>
        <dbReference type="EMBL" id="RHA72993.1"/>
    </source>
</evidence>
<dbReference type="PANTHER" id="PTHR44688">
    <property type="entry name" value="DNA-BINDING TRANSCRIPTIONAL ACTIVATOR DEVR_DOSR"/>
    <property type="match status" value="1"/>
</dbReference>
<dbReference type="SMART" id="SM00421">
    <property type="entry name" value="HTH_LUXR"/>
    <property type="match status" value="1"/>
</dbReference>